<feature type="domain" description="Transposase zinc-ribbon" evidence="1">
    <location>
        <begin position="17"/>
        <end position="63"/>
    </location>
</feature>
<gene>
    <name evidence="2" type="ORF">QJS35_26800</name>
</gene>
<dbReference type="EMBL" id="JASKHM010000018">
    <property type="protein sequence ID" value="MEQ4485994.1"/>
    <property type="molecule type" value="Genomic_DNA"/>
</dbReference>
<evidence type="ECO:0000259" key="1">
    <source>
        <dbReference type="Pfam" id="PF12760"/>
    </source>
</evidence>
<dbReference type="InterPro" id="IPR024442">
    <property type="entry name" value="Transposase_Zn_ribbon"/>
</dbReference>
<dbReference type="RefSeq" id="WP_232189020.1">
    <property type="nucleotide sequence ID" value="NZ_JAIOAP010000017.1"/>
</dbReference>
<evidence type="ECO:0000313" key="2">
    <source>
        <dbReference type="EMBL" id="MEQ4485994.1"/>
    </source>
</evidence>
<organism evidence="2 3">
    <name type="scientific">Cohnella silvisoli</name>
    <dbReference type="NCBI Taxonomy" id="2873699"/>
    <lineage>
        <taxon>Bacteria</taxon>
        <taxon>Bacillati</taxon>
        <taxon>Bacillota</taxon>
        <taxon>Bacilli</taxon>
        <taxon>Bacillales</taxon>
        <taxon>Paenibacillaceae</taxon>
        <taxon>Cohnella</taxon>
    </lineage>
</organism>
<protein>
    <submittedName>
        <fullName evidence="2">Transposase</fullName>
    </submittedName>
</protein>
<proteinExistence type="predicted"/>
<sequence length="78" mass="9043">MFLDHLTSKAFCQQFNSEQACPKALFEARWTDGFRCPTCRHPHFYLILTRRLSLYECCSCRHQTSVIAGTICNSPLKL</sequence>
<dbReference type="Proteomes" id="UP001493487">
    <property type="component" value="Unassembled WGS sequence"/>
</dbReference>
<evidence type="ECO:0000313" key="3">
    <source>
        <dbReference type="Proteomes" id="UP001493487"/>
    </source>
</evidence>
<reference evidence="2 3" key="1">
    <citation type="journal article" date="2023" name="Genome Announc.">
        <title>Pan-Genome Analyses of the Genus Cohnella and Proposal of the Novel Species Cohnella silvisoli sp. nov., Isolated from Forest Soil.</title>
        <authorList>
            <person name="Wang C."/>
            <person name="Mao L."/>
            <person name="Bao G."/>
            <person name="Zhu H."/>
        </authorList>
    </citation>
    <scope>NUCLEOTIDE SEQUENCE [LARGE SCALE GENOMIC DNA]</scope>
    <source>
        <strain evidence="2 3">NL03-T5-1</strain>
    </source>
</reference>
<dbReference type="Pfam" id="PF12760">
    <property type="entry name" value="Zn_ribbon_IS1595"/>
    <property type="match status" value="1"/>
</dbReference>
<comment type="caution">
    <text evidence="2">The sequence shown here is derived from an EMBL/GenBank/DDBJ whole genome shotgun (WGS) entry which is preliminary data.</text>
</comment>
<accession>A0ABV1L109</accession>
<keyword evidence="3" id="KW-1185">Reference proteome</keyword>
<name>A0ABV1L109_9BACL</name>